<accession>A0A1A9WS64</accession>
<evidence type="ECO:0000256" key="1">
    <source>
        <dbReference type="SAM" id="Phobius"/>
    </source>
</evidence>
<name>A0A1A9WS64_9MUSC</name>
<keyword evidence="3" id="KW-1185">Reference proteome</keyword>
<keyword evidence="1" id="KW-0472">Membrane</keyword>
<evidence type="ECO:0000313" key="3">
    <source>
        <dbReference type="Proteomes" id="UP000091820"/>
    </source>
</evidence>
<feature type="transmembrane region" description="Helical" evidence="1">
    <location>
        <begin position="12"/>
        <end position="34"/>
    </location>
</feature>
<protein>
    <submittedName>
        <fullName evidence="2">Uncharacterized protein</fullName>
    </submittedName>
</protein>
<organism evidence="2 3">
    <name type="scientific">Glossina brevipalpis</name>
    <dbReference type="NCBI Taxonomy" id="37001"/>
    <lineage>
        <taxon>Eukaryota</taxon>
        <taxon>Metazoa</taxon>
        <taxon>Ecdysozoa</taxon>
        <taxon>Arthropoda</taxon>
        <taxon>Hexapoda</taxon>
        <taxon>Insecta</taxon>
        <taxon>Pterygota</taxon>
        <taxon>Neoptera</taxon>
        <taxon>Endopterygota</taxon>
        <taxon>Diptera</taxon>
        <taxon>Brachycera</taxon>
        <taxon>Muscomorpha</taxon>
        <taxon>Hippoboscoidea</taxon>
        <taxon>Glossinidae</taxon>
        <taxon>Glossina</taxon>
    </lineage>
</organism>
<evidence type="ECO:0000313" key="2">
    <source>
        <dbReference type="EnsemblMetazoa" id="GBRI030117-PA"/>
    </source>
</evidence>
<sequence>MFVVKKARGSKALVSCIKARGGGIFFIITTYLLTRNTNKYFIFYRRRLNVAHSILVIVSILASANTDYSNDHLAIDCAIQIYILQA</sequence>
<dbReference type="Proteomes" id="UP000091820">
    <property type="component" value="Unassembled WGS sequence"/>
</dbReference>
<keyword evidence="1" id="KW-0812">Transmembrane</keyword>
<reference evidence="2" key="2">
    <citation type="submission" date="2020-05" db="UniProtKB">
        <authorList>
            <consortium name="EnsemblMetazoa"/>
        </authorList>
    </citation>
    <scope>IDENTIFICATION</scope>
    <source>
        <strain evidence="2">IAEA</strain>
    </source>
</reference>
<reference evidence="3" key="1">
    <citation type="submission" date="2014-03" db="EMBL/GenBank/DDBJ databases">
        <authorList>
            <person name="Aksoy S."/>
            <person name="Warren W."/>
            <person name="Wilson R.K."/>
        </authorList>
    </citation>
    <scope>NUCLEOTIDE SEQUENCE [LARGE SCALE GENOMIC DNA]</scope>
    <source>
        <strain evidence="3">IAEA</strain>
    </source>
</reference>
<dbReference type="EnsemblMetazoa" id="GBRI030117-RA">
    <property type="protein sequence ID" value="GBRI030117-PA"/>
    <property type="gene ID" value="GBRI030117"/>
</dbReference>
<proteinExistence type="predicted"/>
<dbReference type="VEuPathDB" id="VectorBase:GBRI030117"/>
<dbReference type="AlphaFoldDB" id="A0A1A9WS64"/>
<keyword evidence="1" id="KW-1133">Transmembrane helix</keyword>